<dbReference type="GeneID" id="19341772"/>
<protein>
    <submittedName>
        <fullName evidence="2">Uncharacterized protein</fullName>
    </submittedName>
</protein>
<feature type="region of interest" description="Disordered" evidence="1">
    <location>
        <begin position="174"/>
        <end position="194"/>
    </location>
</feature>
<evidence type="ECO:0000313" key="2">
    <source>
        <dbReference type="EMBL" id="EME78493.1"/>
    </source>
</evidence>
<feature type="compositionally biased region" description="Basic residues" evidence="1">
    <location>
        <begin position="227"/>
        <end position="237"/>
    </location>
</feature>
<dbReference type="AlphaFoldDB" id="M3AMY4"/>
<proteinExistence type="predicted"/>
<accession>M3AMY4</accession>
<dbReference type="Proteomes" id="UP000016932">
    <property type="component" value="Unassembled WGS sequence"/>
</dbReference>
<evidence type="ECO:0000313" key="3">
    <source>
        <dbReference type="Proteomes" id="UP000016932"/>
    </source>
</evidence>
<feature type="compositionally biased region" description="Basic and acidic residues" evidence="1">
    <location>
        <begin position="142"/>
        <end position="160"/>
    </location>
</feature>
<dbReference type="VEuPathDB" id="FungiDB:MYCFIDRAFT_80907"/>
<name>M3AMY4_PSEFD</name>
<dbReference type="RefSeq" id="XP_007930861.1">
    <property type="nucleotide sequence ID" value="XM_007932670.1"/>
</dbReference>
<keyword evidence="3" id="KW-1185">Reference proteome</keyword>
<gene>
    <name evidence="2" type="ORF">MYCFIDRAFT_80907</name>
</gene>
<reference evidence="2 3" key="1">
    <citation type="journal article" date="2012" name="PLoS Pathog.">
        <title>Diverse lifestyles and strategies of plant pathogenesis encoded in the genomes of eighteen Dothideomycetes fungi.</title>
        <authorList>
            <person name="Ohm R.A."/>
            <person name="Feau N."/>
            <person name="Henrissat B."/>
            <person name="Schoch C.L."/>
            <person name="Horwitz B.A."/>
            <person name="Barry K.W."/>
            <person name="Condon B.J."/>
            <person name="Copeland A.C."/>
            <person name="Dhillon B."/>
            <person name="Glaser F."/>
            <person name="Hesse C.N."/>
            <person name="Kosti I."/>
            <person name="LaButti K."/>
            <person name="Lindquist E.A."/>
            <person name="Lucas S."/>
            <person name="Salamov A.A."/>
            <person name="Bradshaw R.E."/>
            <person name="Ciuffetti L."/>
            <person name="Hamelin R.C."/>
            <person name="Kema G.H.J."/>
            <person name="Lawrence C."/>
            <person name="Scott J.A."/>
            <person name="Spatafora J.W."/>
            <person name="Turgeon B.G."/>
            <person name="de Wit P.J.G.M."/>
            <person name="Zhong S."/>
            <person name="Goodwin S.B."/>
            <person name="Grigoriev I.V."/>
        </authorList>
    </citation>
    <scope>NUCLEOTIDE SEQUENCE [LARGE SCALE GENOMIC DNA]</scope>
    <source>
        <strain evidence="2 3">CIRAD86</strain>
    </source>
</reference>
<feature type="compositionally biased region" description="Polar residues" evidence="1">
    <location>
        <begin position="22"/>
        <end position="41"/>
    </location>
</feature>
<feature type="region of interest" description="Disordered" evidence="1">
    <location>
        <begin position="324"/>
        <end position="345"/>
    </location>
</feature>
<dbReference type="HOGENOM" id="CLU_804417_0_0_1"/>
<dbReference type="EMBL" id="KB446563">
    <property type="protein sequence ID" value="EME78493.1"/>
    <property type="molecule type" value="Genomic_DNA"/>
</dbReference>
<feature type="region of interest" description="Disordered" evidence="1">
    <location>
        <begin position="214"/>
        <end position="247"/>
    </location>
</feature>
<organism evidence="2 3">
    <name type="scientific">Pseudocercospora fijiensis (strain CIRAD86)</name>
    <name type="common">Black leaf streak disease fungus</name>
    <name type="synonym">Mycosphaerella fijiensis</name>
    <dbReference type="NCBI Taxonomy" id="383855"/>
    <lineage>
        <taxon>Eukaryota</taxon>
        <taxon>Fungi</taxon>
        <taxon>Dikarya</taxon>
        <taxon>Ascomycota</taxon>
        <taxon>Pezizomycotina</taxon>
        <taxon>Dothideomycetes</taxon>
        <taxon>Dothideomycetidae</taxon>
        <taxon>Mycosphaerellales</taxon>
        <taxon>Mycosphaerellaceae</taxon>
        <taxon>Pseudocercospora</taxon>
    </lineage>
</organism>
<dbReference type="OrthoDB" id="3647446at2759"/>
<feature type="region of interest" description="Disordered" evidence="1">
    <location>
        <begin position="1"/>
        <end position="161"/>
    </location>
</feature>
<dbReference type="KEGG" id="pfj:MYCFIDRAFT_80907"/>
<evidence type="ECO:0000256" key="1">
    <source>
        <dbReference type="SAM" id="MobiDB-lite"/>
    </source>
</evidence>
<sequence length="345" mass="39517">MFHFGYPFDYAVPARRAPSRGPTEQSQVQSRGRAADQTTQARPRMPSRSRTSNSFMHIGYPFDYAVPAPNRRPDTANEDSTTTRLSASARRYKEMPPDPGYVDRSVTQSTRGRSKTRSRPDSTTTMAESYGGGHGRAAMQYHSDDRRRSRSRNRETRYGKEPFLNMFAGEHLVEAKTGDGRSRSRSRLRPRPNLYQDAYPDLLDVARGPQFLFQHKGNTPAADATTSRRHSRSRQLRAARSPSRSVQADLLAASRPDLFERQADLKEVRPAQRKRRNASSHRFDDEMWRASRPDLVDSVEEAERNRRRYENDMFQAGRPDLFRQHGLSRTPGGRNVDYYRPGGGY</sequence>